<dbReference type="SUPFAM" id="SSF52540">
    <property type="entry name" value="P-loop containing nucleoside triphosphate hydrolases"/>
    <property type="match status" value="2"/>
</dbReference>
<dbReference type="InterPro" id="IPR027417">
    <property type="entry name" value="P-loop_NTPase"/>
</dbReference>
<dbReference type="PROSITE" id="PS51194">
    <property type="entry name" value="HELICASE_CTER"/>
    <property type="match status" value="1"/>
</dbReference>
<protein>
    <submittedName>
        <fullName evidence="5">Nucleolar RNA helicase 2-like isoform X1</fullName>
    </submittedName>
</protein>
<dbReference type="InterPro" id="IPR011545">
    <property type="entry name" value="DEAD/DEAH_box_helicase_dom"/>
</dbReference>
<dbReference type="Proteomes" id="UP001152795">
    <property type="component" value="Unassembled WGS sequence"/>
</dbReference>
<dbReference type="SMART" id="SM00487">
    <property type="entry name" value="DEXDc"/>
    <property type="match status" value="1"/>
</dbReference>
<dbReference type="CDD" id="cd00268">
    <property type="entry name" value="DEADc"/>
    <property type="match status" value="1"/>
</dbReference>
<proteinExistence type="predicted"/>
<sequence length="497" mass="56715">MKLEKGIEKDNSLGRPMDSEKKRVKQESRKRKADEQKNGETAKKARKEKNLEIKEQDSSEKASKTQAEIDGKLKNFRISKKTRKGLKERGIKYLFPIQSKTFDLIYEGKDVIGKARTGTGKTLAFALPVMELLQQQEISNKRGRAPVVLVMVPTRELAKQVSEEFETLKTDLRVYCIYGGTPYAPQESAIRSGLDVLIGTPGRILDHMQRKLLDLSQLKYVLFFKHFTILQYYLHWIQKYLYFEYLRHCILDEVDRMLDMGFQDSVEEILAASYTTESTAKPQTLFFSATLPAWVSQTAKKYMTKDKHIVDVIGNEKQQAALTVEHKAIKCPYQERAATIGDVIQVYCGAHGRTIIFTQTKNEANELVLNSILKQESQVLHGDIPQKQRELTLKGFREGKFRCLVATDVAARGLDIPEVDLVVQCEPPKDVDAYIHRAGRTGRAQRRGVCIIFYKYSQESLLQMVERKAGIKFKRIGAPQPEDIIKSSAEDAKRLES</sequence>
<dbReference type="Pfam" id="PF00271">
    <property type="entry name" value="Helicase_C"/>
    <property type="match status" value="1"/>
</dbReference>
<keyword evidence="6" id="KW-1185">Reference proteome</keyword>
<dbReference type="CDD" id="cd18787">
    <property type="entry name" value="SF2_C_DEAD"/>
    <property type="match status" value="1"/>
</dbReference>
<dbReference type="InterPro" id="IPR014001">
    <property type="entry name" value="Helicase_ATP-bd"/>
</dbReference>
<dbReference type="InterPro" id="IPR001650">
    <property type="entry name" value="Helicase_C-like"/>
</dbReference>
<dbReference type="GO" id="GO:0005829">
    <property type="term" value="C:cytosol"/>
    <property type="evidence" value="ECO:0007669"/>
    <property type="project" value="TreeGrafter"/>
</dbReference>
<gene>
    <name evidence="5" type="ORF">PACLA_8A083785</name>
</gene>
<dbReference type="AlphaFoldDB" id="A0A6S7GGI2"/>
<dbReference type="PANTHER" id="PTHR47959">
    <property type="entry name" value="ATP-DEPENDENT RNA HELICASE RHLE-RELATED"/>
    <property type="match status" value="1"/>
</dbReference>
<name>A0A6S7GGI2_PARCT</name>
<reference evidence="5" key="1">
    <citation type="submission" date="2020-04" db="EMBL/GenBank/DDBJ databases">
        <authorList>
            <person name="Alioto T."/>
            <person name="Alioto T."/>
            <person name="Gomez Garrido J."/>
        </authorList>
    </citation>
    <scope>NUCLEOTIDE SEQUENCE</scope>
    <source>
        <strain evidence="5">A484AB</strain>
    </source>
</reference>
<evidence type="ECO:0000256" key="1">
    <source>
        <dbReference type="ARBA" id="ARBA00022741"/>
    </source>
</evidence>
<evidence type="ECO:0000256" key="3">
    <source>
        <dbReference type="ARBA" id="ARBA00022806"/>
    </source>
</evidence>
<evidence type="ECO:0000313" key="6">
    <source>
        <dbReference type="Proteomes" id="UP001152795"/>
    </source>
</evidence>
<keyword evidence="3 5" id="KW-0347">Helicase</keyword>
<dbReference type="Gene3D" id="3.40.50.300">
    <property type="entry name" value="P-loop containing nucleotide triphosphate hydrolases"/>
    <property type="match status" value="2"/>
</dbReference>
<keyword evidence="2" id="KW-0378">Hydrolase</keyword>
<comment type="caution">
    <text evidence="5">The sequence shown here is derived from an EMBL/GenBank/DDBJ whole genome shotgun (WGS) entry which is preliminary data.</text>
</comment>
<dbReference type="PANTHER" id="PTHR47959:SF19">
    <property type="entry name" value="NUCLEOLAR RNA HELICASE 2-A"/>
    <property type="match status" value="1"/>
</dbReference>
<dbReference type="Pfam" id="PF00270">
    <property type="entry name" value="DEAD"/>
    <property type="match status" value="1"/>
</dbReference>
<dbReference type="GO" id="GO:0003724">
    <property type="term" value="F:RNA helicase activity"/>
    <property type="evidence" value="ECO:0007669"/>
    <property type="project" value="TreeGrafter"/>
</dbReference>
<dbReference type="SMART" id="SM00490">
    <property type="entry name" value="HELICc"/>
    <property type="match status" value="1"/>
</dbReference>
<evidence type="ECO:0000256" key="4">
    <source>
        <dbReference type="ARBA" id="ARBA00022840"/>
    </source>
</evidence>
<evidence type="ECO:0000313" key="5">
    <source>
        <dbReference type="EMBL" id="CAB3990343.1"/>
    </source>
</evidence>
<keyword evidence="4" id="KW-0067">ATP-binding</keyword>
<evidence type="ECO:0000256" key="2">
    <source>
        <dbReference type="ARBA" id="ARBA00022801"/>
    </source>
</evidence>
<dbReference type="EMBL" id="CACRXK020001643">
    <property type="protein sequence ID" value="CAB3990343.1"/>
    <property type="molecule type" value="Genomic_DNA"/>
</dbReference>
<dbReference type="GO" id="GO:0016787">
    <property type="term" value="F:hydrolase activity"/>
    <property type="evidence" value="ECO:0007669"/>
    <property type="project" value="UniProtKB-KW"/>
</dbReference>
<dbReference type="InterPro" id="IPR044742">
    <property type="entry name" value="DEAD/DEAH_RhlB"/>
</dbReference>
<organism evidence="5 6">
    <name type="scientific">Paramuricea clavata</name>
    <name type="common">Red gorgonian</name>
    <name type="synonym">Violescent sea-whip</name>
    <dbReference type="NCBI Taxonomy" id="317549"/>
    <lineage>
        <taxon>Eukaryota</taxon>
        <taxon>Metazoa</taxon>
        <taxon>Cnidaria</taxon>
        <taxon>Anthozoa</taxon>
        <taxon>Octocorallia</taxon>
        <taxon>Malacalcyonacea</taxon>
        <taxon>Plexauridae</taxon>
        <taxon>Paramuricea</taxon>
    </lineage>
</organism>
<dbReference type="InterPro" id="IPR050079">
    <property type="entry name" value="DEAD_box_RNA_helicase"/>
</dbReference>
<dbReference type="GO" id="GO:0005524">
    <property type="term" value="F:ATP binding"/>
    <property type="evidence" value="ECO:0007669"/>
    <property type="project" value="UniProtKB-KW"/>
</dbReference>
<dbReference type="PROSITE" id="PS51192">
    <property type="entry name" value="HELICASE_ATP_BIND_1"/>
    <property type="match status" value="1"/>
</dbReference>
<keyword evidence="1" id="KW-0547">Nucleotide-binding</keyword>
<dbReference type="GO" id="GO:0003676">
    <property type="term" value="F:nucleic acid binding"/>
    <property type="evidence" value="ECO:0007669"/>
    <property type="project" value="InterPro"/>
</dbReference>
<accession>A0A6S7GGI2</accession>